<dbReference type="PANTHER" id="PTHR42760:SF5">
    <property type="entry name" value="2-DEHYDRO-3-DEOXY-D-GLUCONATE 5-DEHYDROGENASE"/>
    <property type="match status" value="1"/>
</dbReference>
<dbReference type="InterPro" id="IPR036291">
    <property type="entry name" value="NAD(P)-bd_dom_sf"/>
</dbReference>
<protein>
    <submittedName>
        <fullName evidence="4">SDR family NAD(P)-dependent oxidoreductase</fullName>
    </submittedName>
</protein>
<dbReference type="CDD" id="cd05347">
    <property type="entry name" value="Ga5DH-like_SDR_c"/>
    <property type="match status" value="1"/>
</dbReference>
<dbReference type="Gene3D" id="3.40.50.720">
    <property type="entry name" value="NAD(P)-binding Rossmann-like Domain"/>
    <property type="match status" value="1"/>
</dbReference>
<dbReference type="AlphaFoldDB" id="A0A6I4I758"/>
<accession>A0A6I4I758</accession>
<dbReference type="OrthoDB" id="9804104at2"/>
<name>A0A6I4I758_9SPHI</name>
<gene>
    <name evidence="4" type="ORF">GO816_07330</name>
</gene>
<dbReference type="InterPro" id="IPR002347">
    <property type="entry name" value="SDR_fam"/>
</dbReference>
<evidence type="ECO:0000256" key="1">
    <source>
        <dbReference type="ARBA" id="ARBA00006484"/>
    </source>
</evidence>
<comment type="caution">
    <text evidence="4">The sequence shown here is derived from an EMBL/GenBank/DDBJ whole genome shotgun (WGS) entry which is preliminary data.</text>
</comment>
<sequence>MSDLLNLFDLTGKTALVTGGNKGIGKGMAIGLAEAGADIIVVSGSIALEGSDVEKEVTALGRKFKAYQANLGNREGLYDFVNKLLAENPRIDILINNAGTIMRKPAAEHPDEYWDNVLSLNLDAPFILAREIGKHMIEQGSGRIIFTCSLLSFQGGINVPGYAASKGALASLVKALANEWTSKGVTVNGIAPGYIATDNTEALRNDPDRSKSILDRIPAGRWGEPQDFKGPAVFLASKAGDYVTGHLLTVDGGWMGR</sequence>
<dbReference type="EMBL" id="WQLA01000002">
    <property type="protein sequence ID" value="MVN90931.1"/>
    <property type="molecule type" value="Genomic_DNA"/>
</dbReference>
<organism evidence="4 5">
    <name type="scientific">Mucilaginibacter aquatilis</name>
    <dbReference type="NCBI Taxonomy" id="1517760"/>
    <lineage>
        <taxon>Bacteria</taxon>
        <taxon>Pseudomonadati</taxon>
        <taxon>Bacteroidota</taxon>
        <taxon>Sphingobacteriia</taxon>
        <taxon>Sphingobacteriales</taxon>
        <taxon>Sphingobacteriaceae</taxon>
        <taxon>Mucilaginibacter</taxon>
    </lineage>
</organism>
<dbReference type="PRINTS" id="PR00081">
    <property type="entry name" value="GDHRDH"/>
</dbReference>
<evidence type="ECO:0000313" key="5">
    <source>
        <dbReference type="Proteomes" id="UP000434850"/>
    </source>
</evidence>
<dbReference type="RefSeq" id="WP_157540694.1">
    <property type="nucleotide sequence ID" value="NZ_WQLA01000002.1"/>
</dbReference>
<evidence type="ECO:0000313" key="4">
    <source>
        <dbReference type="EMBL" id="MVN90931.1"/>
    </source>
</evidence>
<dbReference type="SUPFAM" id="SSF51735">
    <property type="entry name" value="NAD(P)-binding Rossmann-fold domains"/>
    <property type="match status" value="1"/>
</dbReference>
<reference evidence="4 5" key="1">
    <citation type="submission" date="2019-12" db="EMBL/GenBank/DDBJ databases">
        <title>Mucilaginibacter sp. HME9299 genome sequencing and assembly.</title>
        <authorList>
            <person name="Kang H."/>
            <person name="Kim H."/>
            <person name="Joh K."/>
        </authorList>
    </citation>
    <scope>NUCLEOTIDE SEQUENCE [LARGE SCALE GENOMIC DNA]</scope>
    <source>
        <strain evidence="4 5">HME9299</strain>
    </source>
</reference>
<evidence type="ECO:0000256" key="2">
    <source>
        <dbReference type="ARBA" id="ARBA00023002"/>
    </source>
</evidence>
<dbReference type="PANTHER" id="PTHR42760">
    <property type="entry name" value="SHORT-CHAIN DEHYDROGENASES/REDUCTASES FAMILY MEMBER"/>
    <property type="match status" value="1"/>
</dbReference>
<dbReference type="FunFam" id="3.40.50.720:FF:000084">
    <property type="entry name" value="Short-chain dehydrogenase reductase"/>
    <property type="match status" value="1"/>
</dbReference>
<evidence type="ECO:0000256" key="3">
    <source>
        <dbReference type="RuleBase" id="RU000363"/>
    </source>
</evidence>
<proteinExistence type="inferred from homology"/>
<comment type="similarity">
    <text evidence="1 3">Belongs to the short-chain dehydrogenases/reductases (SDR) family.</text>
</comment>
<dbReference type="Pfam" id="PF00106">
    <property type="entry name" value="adh_short"/>
    <property type="match status" value="1"/>
</dbReference>
<dbReference type="PROSITE" id="PS00061">
    <property type="entry name" value="ADH_SHORT"/>
    <property type="match status" value="1"/>
</dbReference>
<keyword evidence="5" id="KW-1185">Reference proteome</keyword>
<dbReference type="GO" id="GO:0016616">
    <property type="term" value="F:oxidoreductase activity, acting on the CH-OH group of donors, NAD or NADP as acceptor"/>
    <property type="evidence" value="ECO:0007669"/>
    <property type="project" value="TreeGrafter"/>
</dbReference>
<dbReference type="InterPro" id="IPR020904">
    <property type="entry name" value="Sc_DH/Rdtase_CS"/>
</dbReference>
<dbReference type="PRINTS" id="PR00080">
    <property type="entry name" value="SDRFAMILY"/>
</dbReference>
<dbReference type="Proteomes" id="UP000434850">
    <property type="component" value="Unassembled WGS sequence"/>
</dbReference>
<keyword evidence="2" id="KW-0560">Oxidoreductase</keyword>